<accession>A0A453P3J7</accession>
<organism evidence="1 2">
    <name type="scientific">Aegilops tauschii subsp. strangulata</name>
    <name type="common">Goatgrass</name>
    <dbReference type="NCBI Taxonomy" id="200361"/>
    <lineage>
        <taxon>Eukaryota</taxon>
        <taxon>Viridiplantae</taxon>
        <taxon>Streptophyta</taxon>
        <taxon>Embryophyta</taxon>
        <taxon>Tracheophyta</taxon>
        <taxon>Spermatophyta</taxon>
        <taxon>Magnoliopsida</taxon>
        <taxon>Liliopsida</taxon>
        <taxon>Poales</taxon>
        <taxon>Poaceae</taxon>
        <taxon>BOP clade</taxon>
        <taxon>Pooideae</taxon>
        <taxon>Triticodae</taxon>
        <taxon>Triticeae</taxon>
        <taxon>Triticinae</taxon>
        <taxon>Aegilops</taxon>
    </lineage>
</organism>
<dbReference type="AlphaFoldDB" id="A0A453P3J7"/>
<reference evidence="1" key="3">
    <citation type="journal article" date="2017" name="Nature">
        <title>Genome sequence of the progenitor of the wheat D genome Aegilops tauschii.</title>
        <authorList>
            <person name="Luo M.C."/>
            <person name="Gu Y.Q."/>
            <person name="Puiu D."/>
            <person name="Wang H."/>
            <person name="Twardziok S.O."/>
            <person name="Deal K.R."/>
            <person name="Huo N."/>
            <person name="Zhu T."/>
            <person name="Wang L."/>
            <person name="Wang Y."/>
            <person name="McGuire P.E."/>
            <person name="Liu S."/>
            <person name="Long H."/>
            <person name="Ramasamy R.K."/>
            <person name="Rodriguez J.C."/>
            <person name="Van S.L."/>
            <person name="Yuan L."/>
            <person name="Wang Z."/>
            <person name="Xia Z."/>
            <person name="Xiao L."/>
            <person name="Anderson O.D."/>
            <person name="Ouyang S."/>
            <person name="Liang Y."/>
            <person name="Zimin A.V."/>
            <person name="Pertea G."/>
            <person name="Qi P."/>
            <person name="Bennetzen J.L."/>
            <person name="Dai X."/>
            <person name="Dawson M.W."/>
            <person name="Muller H.G."/>
            <person name="Kugler K."/>
            <person name="Rivarola-Duarte L."/>
            <person name="Spannagl M."/>
            <person name="Mayer K.F.X."/>
            <person name="Lu F.H."/>
            <person name="Bevan M.W."/>
            <person name="Leroy P."/>
            <person name="Li P."/>
            <person name="You F.M."/>
            <person name="Sun Q."/>
            <person name="Liu Z."/>
            <person name="Lyons E."/>
            <person name="Wicker T."/>
            <person name="Salzberg S.L."/>
            <person name="Devos K.M."/>
            <person name="Dvorak J."/>
        </authorList>
    </citation>
    <scope>NUCLEOTIDE SEQUENCE [LARGE SCALE GENOMIC DNA]</scope>
    <source>
        <strain evidence="1">cv. AL8/78</strain>
    </source>
</reference>
<protein>
    <submittedName>
        <fullName evidence="1">Uncharacterized protein</fullName>
    </submittedName>
</protein>
<sequence>MEAFDQFYNLAGGDMSVINNAAIMLLPKKDGATEIIDYRPISLIHSIGKLISKVLSIRLASVIWS</sequence>
<keyword evidence="2" id="KW-1185">Reference proteome</keyword>
<reference evidence="2" key="1">
    <citation type="journal article" date="2014" name="Science">
        <title>Ancient hybridizations among the ancestral genomes of bread wheat.</title>
        <authorList>
            <consortium name="International Wheat Genome Sequencing Consortium,"/>
            <person name="Marcussen T."/>
            <person name="Sandve S.R."/>
            <person name="Heier L."/>
            <person name="Spannagl M."/>
            <person name="Pfeifer M."/>
            <person name="Jakobsen K.S."/>
            <person name="Wulff B.B."/>
            <person name="Steuernagel B."/>
            <person name="Mayer K.F."/>
            <person name="Olsen O.A."/>
        </authorList>
    </citation>
    <scope>NUCLEOTIDE SEQUENCE [LARGE SCALE GENOMIC DNA]</scope>
    <source>
        <strain evidence="2">cv. AL8/78</strain>
    </source>
</reference>
<reference evidence="1" key="4">
    <citation type="submission" date="2019-03" db="UniProtKB">
        <authorList>
            <consortium name="EnsemblPlants"/>
        </authorList>
    </citation>
    <scope>IDENTIFICATION</scope>
</reference>
<dbReference type="EnsemblPlants" id="AET6Gv20592500.1">
    <property type="protein sequence ID" value="AET6Gv20592500.1"/>
    <property type="gene ID" value="AET6Gv20592500"/>
</dbReference>
<evidence type="ECO:0000313" key="1">
    <source>
        <dbReference type="EnsemblPlants" id="AET6Gv20592500.1"/>
    </source>
</evidence>
<dbReference type="STRING" id="200361.A0A453P3J7"/>
<reference evidence="1" key="5">
    <citation type="journal article" date="2021" name="G3 (Bethesda)">
        <title>Aegilops tauschii genome assembly Aet v5.0 features greater sequence contiguity and improved annotation.</title>
        <authorList>
            <person name="Wang L."/>
            <person name="Zhu T."/>
            <person name="Rodriguez J.C."/>
            <person name="Deal K.R."/>
            <person name="Dubcovsky J."/>
            <person name="McGuire P.E."/>
            <person name="Lux T."/>
            <person name="Spannagl M."/>
            <person name="Mayer K.F.X."/>
            <person name="Baldrich P."/>
            <person name="Meyers B.C."/>
            <person name="Huo N."/>
            <person name="Gu Y.Q."/>
            <person name="Zhou H."/>
            <person name="Devos K.M."/>
            <person name="Bennetzen J.L."/>
            <person name="Unver T."/>
            <person name="Budak H."/>
            <person name="Gulick P.J."/>
            <person name="Galiba G."/>
            <person name="Kalapos B."/>
            <person name="Nelson D.R."/>
            <person name="Li P."/>
            <person name="You F.M."/>
            <person name="Luo M.C."/>
            <person name="Dvorak J."/>
        </authorList>
    </citation>
    <scope>NUCLEOTIDE SEQUENCE [LARGE SCALE GENOMIC DNA]</scope>
    <source>
        <strain evidence="1">cv. AL8/78</strain>
    </source>
</reference>
<dbReference type="Gramene" id="AET6Gv20592500.1">
    <property type="protein sequence ID" value="AET6Gv20592500.1"/>
    <property type="gene ID" value="AET6Gv20592500"/>
</dbReference>
<evidence type="ECO:0000313" key="2">
    <source>
        <dbReference type="Proteomes" id="UP000015105"/>
    </source>
</evidence>
<name>A0A453P3J7_AEGTS</name>
<proteinExistence type="predicted"/>
<reference evidence="2" key="2">
    <citation type="journal article" date="2017" name="Nat. Plants">
        <title>The Aegilops tauschii genome reveals multiple impacts of transposons.</title>
        <authorList>
            <person name="Zhao G."/>
            <person name="Zou C."/>
            <person name="Li K."/>
            <person name="Wang K."/>
            <person name="Li T."/>
            <person name="Gao L."/>
            <person name="Zhang X."/>
            <person name="Wang H."/>
            <person name="Yang Z."/>
            <person name="Liu X."/>
            <person name="Jiang W."/>
            <person name="Mao L."/>
            <person name="Kong X."/>
            <person name="Jiao Y."/>
            <person name="Jia J."/>
        </authorList>
    </citation>
    <scope>NUCLEOTIDE SEQUENCE [LARGE SCALE GENOMIC DNA]</scope>
    <source>
        <strain evidence="2">cv. AL8/78</strain>
    </source>
</reference>
<dbReference type="Proteomes" id="UP000015105">
    <property type="component" value="Chromosome 6D"/>
</dbReference>